<sequence>MAEAAVFDDSSSSCATDAIYRRRRMMIVNRCVAIGNNRYASSLHWKDVIYRLCKRCINGLNYRVKNPWMGGGYAMVGWFPYGVNGYPALMAAERDALTATESVVSDGGMVGVLALTWTTEVEGLDGMQGTEKEEVNSPIPVYIYIKKLLPIY</sequence>
<reference evidence="1 2" key="2">
    <citation type="journal article" date="2022" name="Mol. Ecol. Resour.">
        <title>The genomes of chicory, endive, great burdock and yacon provide insights into Asteraceae paleo-polyploidization history and plant inulin production.</title>
        <authorList>
            <person name="Fan W."/>
            <person name="Wang S."/>
            <person name="Wang H."/>
            <person name="Wang A."/>
            <person name="Jiang F."/>
            <person name="Liu H."/>
            <person name="Zhao H."/>
            <person name="Xu D."/>
            <person name="Zhang Y."/>
        </authorList>
    </citation>
    <scope>NUCLEOTIDE SEQUENCE [LARGE SCALE GENOMIC DNA]</scope>
    <source>
        <strain evidence="2">cv. Yunnan</strain>
        <tissue evidence="1">Leaves</tissue>
    </source>
</reference>
<name>A0ACB9K4I5_9ASTR</name>
<reference evidence="2" key="1">
    <citation type="journal article" date="2022" name="Mol. Ecol. Resour.">
        <title>The genomes of chicory, endive, great burdock and yacon provide insights into Asteraceae palaeo-polyploidization history and plant inulin production.</title>
        <authorList>
            <person name="Fan W."/>
            <person name="Wang S."/>
            <person name="Wang H."/>
            <person name="Wang A."/>
            <person name="Jiang F."/>
            <person name="Liu H."/>
            <person name="Zhao H."/>
            <person name="Xu D."/>
            <person name="Zhang Y."/>
        </authorList>
    </citation>
    <scope>NUCLEOTIDE SEQUENCE [LARGE SCALE GENOMIC DNA]</scope>
    <source>
        <strain evidence="2">cv. Yunnan</strain>
    </source>
</reference>
<organism evidence="1 2">
    <name type="scientific">Smallanthus sonchifolius</name>
    <dbReference type="NCBI Taxonomy" id="185202"/>
    <lineage>
        <taxon>Eukaryota</taxon>
        <taxon>Viridiplantae</taxon>
        <taxon>Streptophyta</taxon>
        <taxon>Embryophyta</taxon>
        <taxon>Tracheophyta</taxon>
        <taxon>Spermatophyta</taxon>
        <taxon>Magnoliopsida</taxon>
        <taxon>eudicotyledons</taxon>
        <taxon>Gunneridae</taxon>
        <taxon>Pentapetalae</taxon>
        <taxon>asterids</taxon>
        <taxon>campanulids</taxon>
        <taxon>Asterales</taxon>
        <taxon>Asteraceae</taxon>
        <taxon>Asteroideae</taxon>
        <taxon>Heliantheae alliance</taxon>
        <taxon>Millerieae</taxon>
        <taxon>Smallanthus</taxon>
    </lineage>
</organism>
<dbReference type="Proteomes" id="UP001056120">
    <property type="component" value="Linkage Group LG01"/>
</dbReference>
<protein>
    <submittedName>
        <fullName evidence="1">Uncharacterized protein</fullName>
    </submittedName>
</protein>
<evidence type="ECO:0000313" key="2">
    <source>
        <dbReference type="Proteomes" id="UP001056120"/>
    </source>
</evidence>
<gene>
    <name evidence="1" type="ORF">L1987_01227</name>
</gene>
<proteinExistence type="predicted"/>
<dbReference type="EMBL" id="CM042018">
    <property type="protein sequence ID" value="KAI3827157.1"/>
    <property type="molecule type" value="Genomic_DNA"/>
</dbReference>
<accession>A0ACB9K4I5</accession>
<keyword evidence="2" id="KW-1185">Reference proteome</keyword>
<comment type="caution">
    <text evidence="1">The sequence shown here is derived from an EMBL/GenBank/DDBJ whole genome shotgun (WGS) entry which is preliminary data.</text>
</comment>
<evidence type="ECO:0000313" key="1">
    <source>
        <dbReference type="EMBL" id="KAI3827157.1"/>
    </source>
</evidence>